<dbReference type="GO" id="GO:0004771">
    <property type="term" value="F:sterol ester esterase activity"/>
    <property type="evidence" value="ECO:0007669"/>
    <property type="project" value="TreeGrafter"/>
</dbReference>
<dbReference type="GO" id="GO:0019433">
    <property type="term" value="P:triglyceride catabolic process"/>
    <property type="evidence" value="ECO:0007669"/>
    <property type="project" value="TreeGrafter"/>
</dbReference>
<dbReference type="InterPro" id="IPR029058">
    <property type="entry name" value="AB_hydrolase_fold"/>
</dbReference>
<feature type="domain" description="Alpha/beta hydrolase fold-3" evidence="2">
    <location>
        <begin position="44"/>
        <end position="165"/>
    </location>
</feature>
<dbReference type="PANTHER" id="PTHR23025">
    <property type="entry name" value="TRIACYLGLYCEROL LIPASE"/>
    <property type="match status" value="1"/>
</dbReference>
<dbReference type="Gene3D" id="3.40.50.1820">
    <property type="entry name" value="alpha/beta hydrolase"/>
    <property type="match status" value="1"/>
</dbReference>
<dbReference type="PANTHER" id="PTHR23025:SF3">
    <property type="entry name" value="HORMONE-SENSITIVE LIPASE"/>
    <property type="match status" value="1"/>
</dbReference>
<dbReference type="Pfam" id="PF07859">
    <property type="entry name" value="Abhydrolase_3"/>
    <property type="match status" value="1"/>
</dbReference>
<sequence length="194" mass="20948">AAAAAASSNSLAPPSTLSATPSSAATSRLSLLSTQKDGTTVAVASSGREVKLRGIVAFYPSTDYTQTRAQRRQTCARADQQLPAIFTQLFDESYLQPPSLDMANPFLSPGVAPSHMLAALPDDVVIVACEWDMLLAEAERLRDRLAAEMGKRVVWRCVPGVPHGWDKAPNPLRETPGVREHYLMACGELRRMLA</sequence>
<gene>
    <name evidence="3" type="ORF">AOQ84DRAFT_192358</name>
</gene>
<dbReference type="EMBL" id="KV750989">
    <property type="protein sequence ID" value="OCL02186.1"/>
    <property type="molecule type" value="Genomic_DNA"/>
</dbReference>
<dbReference type="GO" id="GO:0004806">
    <property type="term" value="F:triacylglycerol lipase activity"/>
    <property type="evidence" value="ECO:0007669"/>
    <property type="project" value="TreeGrafter"/>
</dbReference>
<evidence type="ECO:0000259" key="2">
    <source>
        <dbReference type="Pfam" id="PF07859"/>
    </source>
</evidence>
<feature type="region of interest" description="Disordered" evidence="1">
    <location>
        <begin position="1"/>
        <end position="22"/>
    </location>
</feature>
<dbReference type="SUPFAM" id="SSF53474">
    <property type="entry name" value="alpha/beta-Hydrolases"/>
    <property type="match status" value="1"/>
</dbReference>
<organism evidence="3 4">
    <name type="scientific">Glonium stellatum</name>
    <dbReference type="NCBI Taxonomy" id="574774"/>
    <lineage>
        <taxon>Eukaryota</taxon>
        <taxon>Fungi</taxon>
        <taxon>Dikarya</taxon>
        <taxon>Ascomycota</taxon>
        <taxon>Pezizomycotina</taxon>
        <taxon>Dothideomycetes</taxon>
        <taxon>Pleosporomycetidae</taxon>
        <taxon>Gloniales</taxon>
        <taxon>Gloniaceae</taxon>
        <taxon>Glonium</taxon>
    </lineage>
</organism>
<protein>
    <recommendedName>
        <fullName evidence="2">Alpha/beta hydrolase fold-3 domain-containing protein</fullName>
    </recommendedName>
</protein>
<evidence type="ECO:0000313" key="3">
    <source>
        <dbReference type="EMBL" id="OCL02186.1"/>
    </source>
</evidence>
<evidence type="ECO:0000313" key="4">
    <source>
        <dbReference type="Proteomes" id="UP000250140"/>
    </source>
</evidence>
<reference evidence="3 4" key="1">
    <citation type="journal article" date="2016" name="Nat. Commun.">
        <title>Ectomycorrhizal ecology is imprinted in the genome of the dominant symbiotic fungus Cenococcum geophilum.</title>
        <authorList>
            <consortium name="DOE Joint Genome Institute"/>
            <person name="Peter M."/>
            <person name="Kohler A."/>
            <person name="Ohm R.A."/>
            <person name="Kuo A."/>
            <person name="Krutzmann J."/>
            <person name="Morin E."/>
            <person name="Arend M."/>
            <person name="Barry K.W."/>
            <person name="Binder M."/>
            <person name="Choi C."/>
            <person name="Clum A."/>
            <person name="Copeland A."/>
            <person name="Grisel N."/>
            <person name="Haridas S."/>
            <person name="Kipfer T."/>
            <person name="LaButti K."/>
            <person name="Lindquist E."/>
            <person name="Lipzen A."/>
            <person name="Maire R."/>
            <person name="Meier B."/>
            <person name="Mihaltcheva S."/>
            <person name="Molinier V."/>
            <person name="Murat C."/>
            <person name="Poggeler S."/>
            <person name="Quandt C.A."/>
            <person name="Sperisen C."/>
            <person name="Tritt A."/>
            <person name="Tisserant E."/>
            <person name="Crous P.W."/>
            <person name="Henrissat B."/>
            <person name="Nehls U."/>
            <person name="Egli S."/>
            <person name="Spatafora J.W."/>
            <person name="Grigoriev I.V."/>
            <person name="Martin F.M."/>
        </authorList>
    </citation>
    <scope>NUCLEOTIDE SEQUENCE [LARGE SCALE GENOMIC DNA]</scope>
    <source>
        <strain evidence="3 4">CBS 207.34</strain>
    </source>
</reference>
<evidence type="ECO:0000256" key="1">
    <source>
        <dbReference type="SAM" id="MobiDB-lite"/>
    </source>
</evidence>
<name>A0A8E2EPD4_9PEZI</name>
<dbReference type="Proteomes" id="UP000250140">
    <property type="component" value="Unassembled WGS sequence"/>
</dbReference>
<dbReference type="GO" id="GO:0005829">
    <property type="term" value="C:cytosol"/>
    <property type="evidence" value="ECO:0007669"/>
    <property type="project" value="TreeGrafter"/>
</dbReference>
<feature type="non-terminal residue" evidence="3">
    <location>
        <position position="1"/>
    </location>
</feature>
<proteinExistence type="predicted"/>
<dbReference type="InterPro" id="IPR013094">
    <property type="entry name" value="AB_hydrolase_3"/>
</dbReference>
<accession>A0A8E2EPD4</accession>
<keyword evidence="4" id="KW-1185">Reference proteome</keyword>
<dbReference type="AlphaFoldDB" id="A0A8E2EPD4"/>
<dbReference type="OrthoDB" id="433474at2759"/>